<protein>
    <recommendedName>
        <fullName evidence="1">Beta-lactamase-related domain-containing protein</fullName>
    </recommendedName>
</protein>
<reference evidence="3" key="1">
    <citation type="journal article" date="2019" name="Genome Announc.">
        <title>Draft Genome Sequence of Pseudoalteromonas piscicida Strain 36Y ROTHPW, an Hypersaline Seawater Isolate from the South Coast of Sonora, Mexico.</title>
        <authorList>
            <person name="Sanchez-Diaz R."/>
            <person name="Molina-Garza Z.J."/>
            <person name="Cruz-Suarez L.E."/>
            <person name="Selvin J."/>
            <person name="Kiran G.S."/>
            <person name="Ibarra-Gamez J.C."/>
            <person name="Gomez-Gil B."/>
            <person name="Galaviz-Silva L."/>
        </authorList>
    </citation>
    <scope>NUCLEOTIDE SEQUENCE [LARGE SCALE GENOMIC DNA]</scope>
    <source>
        <strain evidence="3">36Y_RITHPW</strain>
    </source>
</reference>
<dbReference type="AlphaFoldDB" id="A0A2A5JU86"/>
<dbReference type="InterPro" id="IPR050491">
    <property type="entry name" value="AmpC-like"/>
</dbReference>
<dbReference type="EMBL" id="NKHF01000023">
    <property type="protein sequence ID" value="PCK32936.1"/>
    <property type="molecule type" value="Genomic_DNA"/>
</dbReference>
<organism evidence="2 3">
    <name type="scientific">Pseudoalteromonas piscicida</name>
    <dbReference type="NCBI Taxonomy" id="43662"/>
    <lineage>
        <taxon>Bacteria</taxon>
        <taxon>Pseudomonadati</taxon>
        <taxon>Pseudomonadota</taxon>
        <taxon>Gammaproteobacteria</taxon>
        <taxon>Alteromonadales</taxon>
        <taxon>Pseudoalteromonadaceae</taxon>
        <taxon>Pseudoalteromonas</taxon>
    </lineage>
</organism>
<dbReference type="Pfam" id="PF00144">
    <property type="entry name" value="Beta-lactamase"/>
    <property type="match status" value="1"/>
</dbReference>
<dbReference type="InterPro" id="IPR012338">
    <property type="entry name" value="Beta-lactam/transpept-like"/>
</dbReference>
<name>A0A2A5JU86_PSEO7</name>
<feature type="domain" description="Beta-lactamase-related" evidence="1">
    <location>
        <begin position="45"/>
        <end position="368"/>
    </location>
</feature>
<gene>
    <name evidence="2" type="ORF">CEX98_04925</name>
</gene>
<dbReference type="RefSeq" id="WP_099641005.1">
    <property type="nucleotide sequence ID" value="NZ_NKHF01000023.1"/>
</dbReference>
<dbReference type="PANTHER" id="PTHR46825">
    <property type="entry name" value="D-ALANYL-D-ALANINE-CARBOXYPEPTIDASE/ENDOPEPTIDASE AMPH"/>
    <property type="match status" value="1"/>
</dbReference>
<comment type="caution">
    <text evidence="2">The sequence shown here is derived from an EMBL/GenBank/DDBJ whole genome shotgun (WGS) entry which is preliminary data.</text>
</comment>
<dbReference type="Gene3D" id="3.40.710.10">
    <property type="entry name" value="DD-peptidase/beta-lactamase superfamily"/>
    <property type="match status" value="1"/>
</dbReference>
<evidence type="ECO:0000313" key="3">
    <source>
        <dbReference type="Proteomes" id="UP000228621"/>
    </source>
</evidence>
<dbReference type="Proteomes" id="UP000228621">
    <property type="component" value="Unassembled WGS sequence"/>
</dbReference>
<dbReference type="PROSITE" id="PS51257">
    <property type="entry name" value="PROKAR_LIPOPROTEIN"/>
    <property type="match status" value="1"/>
</dbReference>
<dbReference type="OrthoDB" id="5638366at2"/>
<accession>A0A2A5JU86</accession>
<dbReference type="InterPro" id="IPR001466">
    <property type="entry name" value="Beta-lactam-related"/>
</dbReference>
<proteinExistence type="predicted"/>
<sequence>MRTLKLVTLLCGGLSLFGCNDSQSTSNDNSNPVSPSVAVVDFQGMLEQSVEAGIPGIVLYIDSPSIQFQGAAGLADKENTIPMTTDARIPNGSAGKKVTALLMAMLHEQQLLDLDAPISDYLSDELLQQIENGDEMYVRQLLNHTAGLYDYLNDANGEFFAAVLQQPDLIKTDSFALRFALNQDANFKPGAAWKYSNTGYLLAGLIMDKVLGEHHSKAMREYIFEPFGLSSMSYGGIEKAFGEIASGYFVDDEGNEINTQPYYANIGVADAPIVSTAKDLGDLFKIIITSPDIPAKVREQLLGESVWVDTDVTGQQYSMGIFSEHVGNEPVYHHNGAEIGYATLNWYLPSKNMVMSAIINCQGYNQCNAEIDKISDKLRDTLFGL</sequence>
<evidence type="ECO:0000259" key="1">
    <source>
        <dbReference type="Pfam" id="PF00144"/>
    </source>
</evidence>
<dbReference type="PANTHER" id="PTHR46825:SF7">
    <property type="entry name" value="D-ALANYL-D-ALANINE CARBOXYPEPTIDASE"/>
    <property type="match status" value="1"/>
</dbReference>
<keyword evidence="3" id="KW-1185">Reference proteome</keyword>
<dbReference type="SUPFAM" id="SSF56601">
    <property type="entry name" value="beta-lactamase/transpeptidase-like"/>
    <property type="match status" value="1"/>
</dbReference>
<evidence type="ECO:0000313" key="2">
    <source>
        <dbReference type="EMBL" id="PCK32936.1"/>
    </source>
</evidence>